<name>A0A2X1BGL1_BREVE</name>
<protein>
    <recommendedName>
        <fullName evidence="3">Phage major capsid protein E</fullName>
    </recommendedName>
</protein>
<dbReference type="Proteomes" id="UP000251186">
    <property type="component" value="Unassembled WGS sequence"/>
</dbReference>
<organism evidence="1 2">
    <name type="scientific">Brevundimonas vesicularis</name>
    <name type="common">Pseudomonas vesicularis</name>
    <dbReference type="NCBI Taxonomy" id="41276"/>
    <lineage>
        <taxon>Bacteria</taxon>
        <taxon>Pseudomonadati</taxon>
        <taxon>Pseudomonadota</taxon>
        <taxon>Alphaproteobacteria</taxon>
        <taxon>Caulobacterales</taxon>
        <taxon>Caulobacteraceae</taxon>
        <taxon>Brevundimonas</taxon>
    </lineage>
</organism>
<reference evidence="1 2" key="1">
    <citation type="submission" date="2018-06" db="EMBL/GenBank/DDBJ databases">
        <authorList>
            <consortium name="Pathogen Informatics"/>
            <person name="Doyle S."/>
        </authorList>
    </citation>
    <scope>NUCLEOTIDE SEQUENCE [LARGE SCALE GENOMIC DNA]</scope>
    <source>
        <strain evidence="1 2">NCTC11166</strain>
    </source>
</reference>
<sequence length="337" mass="37361">MSLVNVFKSSLFKTTTLTAAINATETPPQRIAQLGLFEEQGVPTTSVVIERKNSRLDIAPVLPRGADPTPMKDPTRQGVSLVIPHVPVRDRLMADELQDVREFGSEDQLVGIEAARDEKLQTMDDTLTVTEEYHRLGAIQGLILDEDGSVLLDLYDEFEVTEPAAIEIDVTREGWTIGDAGLLRAQFSGLKTQMRQILGNKPVRGIWAPCGDALYDQVANHPEVIDTYRATMEAKDLRGDPSESFTYGGVIWEKYPGYGDVEMDADECRFIPMGVPGLFISRYAPANWFSAVNRKGLPRYAMATLDPTGEKWIDLEGQTNGLHICTRPEVLIPGRLK</sequence>
<evidence type="ECO:0000313" key="1">
    <source>
        <dbReference type="EMBL" id="SPU55877.1"/>
    </source>
</evidence>
<evidence type="ECO:0008006" key="3">
    <source>
        <dbReference type="Google" id="ProtNLM"/>
    </source>
</evidence>
<evidence type="ECO:0000313" key="2">
    <source>
        <dbReference type="Proteomes" id="UP000251186"/>
    </source>
</evidence>
<accession>A0A2X1BGL1</accession>
<dbReference type="AlphaFoldDB" id="A0A2X1BGL1"/>
<dbReference type="EMBL" id="UAQP01000014">
    <property type="protein sequence ID" value="SPU55877.1"/>
    <property type="molecule type" value="Genomic_DNA"/>
</dbReference>
<dbReference type="Pfam" id="PF03864">
    <property type="entry name" value="Phage_cap_E"/>
    <property type="match status" value="1"/>
</dbReference>
<gene>
    <name evidence="1" type="ORF">NCTC11166_03280</name>
</gene>
<dbReference type="InterPro" id="IPR005564">
    <property type="entry name" value="Major_capsid_GpE"/>
</dbReference>
<proteinExistence type="predicted"/>